<keyword evidence="1" id="KW-0732">Signal</keyword>
<gene>
    <name evidence="3" type="primary">LOC106012546</name>
</gene>
<proteinExistence type="predicted"/>
<dbReference type="GeneID" id="106012546"/>
<evidence type="ECO:0000256" key="1">
    <source>
        <dbReference type="SAM" id="SignalP"/>
    </source>
</evidence>
<accession>A0ABM1VXM8</accession>
<evidence type="ECO:0000313" key="2">
    <source>
        <dbReference type="Proteomes" id="UP000694888"/>
    </source>
</evidence>
<name>A0ABM1VXM8_APLCA</name>
<dbReference type="Proteomes" id="UP000694888">
    <property type="component" value="Unplaced"/>
</dbReference>
<evidence type="ECO:0000313" key="3">
    <source>
        <dbReference type="RefSeq" id="XP_035827171.1"/>
    </source>
</evidence>
<keyword evidence="2" id="KW-1185">Reference proteome</keyword>
<protein>
    <submittedName>
        <fullName evidence="3">Uncharacterized protein LOC106012546</fullName>
    </submittedName>
</protein>
<feature type="signal peptide" evidence="1">
    <location>
        <begin position="1"/>
        <end position="17"/>
    </location>
</feature>
<reference evidence="3" key="1">
    <citation type="submission" date="2025-08" db="UniProtKB">
        <authorList>
            <consortium name="RefSeq"/>
        </authorList>
    </citation>
    <scope>IDENTIFICATION</scope>
</reference>
<organism evidence="2 3">
    <name type="scientific">Aplysia californica</name>
    <name type="common">California sea hare</name>
    <dbReference type="NCBI Taxonomy" id="6500"/>
    <lineage>
        <taxon>Eukaryota</taxon>
        <taxon>Metazoa</taxon>
        <taxon>Spiralia</taxon>
        <taxon>Lophotrochozoa</taxon>
        <taxon>Mollusca</taxon>
        <taxon>Gastropoda</taxon>
        <taxon>Heterobranchia</taxon>
        <taxon>Euthyneura</taxon>
        <taxon>Tectipleura</taxon>
        <taxon>Aplysiida</taxon>
        <taxon>Aplysioidea</taxon>
        <taxon>Aplysiidae</taxon>
        <taxon>Aplysia</taxon>
    </lineage>
</organism>
<dbReference type="RefSeq" id="XP_035827171.1">
    <property type="nucleotide sequence ID" value="XM_035971278.1"/>
</dbReference>
<sequence length="193" mass="21695">MSYRDVLVLLLLIQGLATQLQSEKQIGGSFPRYRRQTSDLDLGHTEVGTRISRTCEYRDIYSTHYILVWEVQTARVRRTVATCLAYPEPFICSVSSGFSSLFSVTTKETQTTLAWNADTRFFSLRCVQGKEIANWTLVTYSKPTDLTCRSPEFTDNSNTVSVTCVSSVIFPEDPRCVLYIQTAVVSVGNPGFC</sequence>
<feature type="chain" id="PRO_5047079623" evidence="1">
    <location>
        <begin position="18"/>
        <end position="193"/>
    </location>
</feature>